<reference evidence="2 3" key="1">
    <citation type="submission" date="2019-11" db="EMBL/GenBank/DDBJ databases">
        <authorList>
            <person name="Holert J."/>
        </authorList>
    </citation>
    <scope>NUCLEOTIDE SEQUENCE [LARGE SCALE GENOMIC DNA]</scope>
    <source>
        <strain evidence="2">SB11_3</strain>
    </source>
</reference>
<keyword evidence="3" id="KW-1185">Reference proteome</keyword>
<gene>
    <name evidence="2" type="ORF">OPDIPICF_04305</name>
</gene>
<organism evidence="2 3">
    <name type="scientific">BD1-7 clade bacterium</name>
    <dbReference type="NCBI Taxonomy" id="2029982"/>
    <lineage>
        <taxon>Bacteria</taxon>
        <taxon>Pseudomonadati</taxon>
        <taxon>Pseudomonadota</taxon>
        <taxon>Gammaproteobacteria</taxon>
        <taxon>Cellvibrionales</taxon>
        <taxon>Spongiibacteraceae</taxon>
        <taxon>BD1-7 clade</taxon>
    </lineage>
</organism>
<dbReference type="EMBL" id="CACSIO010000006">
    <property type="protein sequence ID" value="CAA0100411.1"/>
    <property type="molecule type" value="Genomic_DNA"/>
</dbReference>
<feature type="compositionally biased region" description="Polar residues" evidence="1">
    <location>
        <begin position="28"/>
        <end position="38"/>
    </location>
</feature>
<evidence type="ECO:0000256" key="1">
    <source>
        <dbReference type="SAM" id="MobiDB-lite"/>
    </source>
</evidence>
<proteinExistence type="predicted"/>
<name>A0A5S9PAI9_9GAMM</name>
<protein>
    <submittedName>
        <fullName evidence="2">Uncharacterized protein</fullName>
    </submittedName>
</protein>
<sequence length="38" mass="4306">MTFEQGQGWFEREDSDMDVGAPTLNKKGASNCQQWPTD</sequence>
<dbReference type="AlphaFoldDB" id="A0A5S9PAI9"/>
<evidence type="ECO:0000313" key="3">
    <source>
        <dbReference type="Proteomes" id="UP000441399"/>
    </source>
</evidence>
<evidence type="ECO:0000313" key="2">
    <source>
        <dbReference type="EMBL" id="CAA0100411.1"/>
    </source>
</evidence>
<accession>A0A5S9PAI9</accession>
<dbReference type="Proteomes" id="UP000441399">
    <property type="component" value="Unassembled WGS sequence"/>
</dbReference>
<feature type="region of interest" description="Disordered" evidence="1">
    <location>
        <begin position="1"/>
        <end position="38"/>
    </location>
</feature>